<keyword evidence="6" id="KW-0539">Nucleus</keyword>
<reference evidence="9" key="2">
    <citation type="submission" date="2025-08" db="UniProtKB">
        <authorList>
            <consortium name="RefSeq"/>
        </authorList>
    </citation>
    <scope>IDENTIFICATION</scope>
    <source>
        <strain evidence="9">S238N-H82</strain>
        <tissue evidence="9">Testes</tissue>
    </source>
</reference>
<evidence type="ECO:0000256" key="2">
    <source>
        <dbReference type="ARBA" id="ARBA00004245"/>
    </source>
</evidence>
<dbReference type="SMART" id="SM00268">
    <property type="entry name" value="ACTIN"/>
    <property type="match status" value="1"/>
</dbReference>
<dbReference type="GeneID" id="118406339"/>
<dbReference type="GO" id="GO:0000812">
    <property type="term" value="C:Swr1 complex"/>
    <property type="evidence" value="ECO:0000318"/>
    <property type="project" value="GO_Central"/>
</dbReference>
<dbReference type="PANTHER" id="PTHR11937">
    <property type="entry name" value="ACTIN"/>
    <property type="match status" value="1"/>
</dbReference>
<dbReference type="FunFam" id="3.90.640.10:FF:000014">
    <property type="entry name" value="Putative actin-related protein 6"/>
    <property type="match status" value="1"/>
</dbReference>
<evidence type="ECO:0000313" key="8">
    <source>
        <dbReference type="Proteomes" id="UP000001554"/>
    </source>
</evidence>
<sequence length="403" mass="46223">MDGKMAPVLVLDNGAYTAKVGFSTEKEPRLIPNCVMKSKAERRKTFVGNQIDECKDLSGLFYVLPFQKGYLVNWDVQRQVWDHIFSKDVLNVNFADTVAMVTEPFFNFTSIQESMNEIFFEEYQFKALQRANGSTWSAHRYSSAQQKKPLCCVVVDTGYSFTHITPYCRGKKMKDGIRRLNVGGKMLTNHLKEIISYRQLHVLDETYVMNQVKEDVCYVSSQFYRDMETAKLRGKDNTVLRDYVLPDFSQIKRGYVKPLEEMNYAGKYKGGEQIIRMANERFAVPEVLFHPSDIGIQEMGIPEAIVHAVEACPEEMHPHMYMNIILTGGNALLSGFKERVFSDLRALVPQQLEVKVHQPDHPITYAWEAGVALSNTAGFDKMLVTRQQYDEYGQNICSEKFDV</sequence>
<dbReference type="SUPFAM" id="SSF53067">
    <property type="entry name" value="Actin-like ATPase domain"/>
    <property type="match status" value="2"/>
</dbReference>
<keyword evidence="5" id="KW-0206">Cytoskeleton</keyword>
<evidence type="ECO:0000256" key="1">
    <source>
        <dbReference type="ARBA" id="ARBA00004123"/>
    </source>
</evidence>
<dbReference type="GO" id="GO:0005856">
    <property type="term" value="C:cytoskeleton"/>
    <property type="evidence" value="ECO:0007669"/>
    <property type="project" value="UniProtKB-SubCell"/>
</dbReference>
<dbReference type="KEGG" id="bfo:118406339"/>
<dbReference type="CDD" id="cd10210">
    <property type="entry name" value="ASKHA_NBD_Arp6"/>
    <property type="match status" value="1"/>
</dbReference>
<name>A0A9J7HPL1_BRAFL</name>
<dbReference type="OrthoDB" id="6220758at2759"/>
<dbReference type="Proteomes" id="UP000001554">
    <property type="component" value="Chromosome 19"/>
</dbReference>
<keyword evidence="8" id="KW-1185">Reference proteome</keyword>
<protein>
    <recommendedName>
        <fullName evidence="7">Actin-related protein 6</fullName>
    </recommendedName>
</protein>
<evidence type="ECO:0000256" key="4">
    <source>
        <dbReference type="ARBA" id="ARBA00022490"/>
    </source>
</evidence>
<dbReference type="Pfam" id="PF00022">
    <property type="entry name" value="Actin"/>
    <property type="match status" value="1"/>
</dbReference>
<dbReference type="Gene3D" id="3.30.420.40">
    <property type="match status" value="2"/>
</dbReference>
<dbReference type="OMA" id="FFEEYEC"/>
<comment type="subcellular location">
    <subcellularLocation>
        <location evidence="2">Cytoplasm</location>
        <location evidence="2">Cytoskeleton</location>
    </subcellularLocation>
    <subcellularLocation>
        <location evidence="1">Nucleus</location>
    </subcellularLocation>
</comment>
<dbReference type="InterPro" id="IPR043129">
    <property type="entry name" value="ATPase_NBD"/>
</dbReference>
<dbReference type="AlphaFoldDB" id="A0A9J7HPL1"/>
<reference evidence="8" key="1">
    <citation type="journal article" date="2020" name="Nat. Ecol. Evol.">
        <title>Deeply conserved synteny resolves early events in vertebrate evolution.</title>
        <authorList>
            <person name="Simakov O."/>
            <person name="Marletaz F."/>
            <person name="Yue J.X."/>
            <person name="O'Connell B."/>
            <person name="Jenkins J."/>
            <person name="Brandt A."/>
            <person name="Calef R."/>
            <person name="Tung C.H."/>
            <person name="Huang T.K."/>
            <person name="Schmutz J."/>
            <person name="Satoh N."/>
            <person name="Yu J.K."/>
            <person name="Putnam N.H."/>
            <person name="Green R.E."/>
            <person name="Rokhsar D.S."/>
        </authorList>
    </citation>
    <scope>NUCLEOTIDE SEQUENCE [LARGE SCALE GENOMIC DNA]</scope>
    <source>
        <strain evidence="8">S238N-H82</strain>
    </source>
</reference>
<evidence type="ECO:0000256" key="5">
    <source>
        <dbReference type="ARBA" id="ARBA00023212"/>
    </source>
</evidence>
<dbReference type="InterPro" id="IPR004000">
    <property type="entry name" value="Actin"/>
</dbReference>
<dbReference type="Gene3D" id="2.30.36.70">
    <property type="entry name" value="Actin, Chain A, domain 2"/>
    <property type="match status" value="1"/>
</dbReference>
<keyword evidence="4" id="KW-0963">Cytoplasm</keyword>
<organism evidence="8 9">
    <name type="scientific">Branchiostoma floridae</name>
    <name type="common">Florida lancelet</name>
    <name type="synonym">Amphioxus</name>
    <dbReference type="NCBI Taxonomy" id="7739"/>
    <lineage>
        <taxon>Eukaryota</taxon>
        <taxon>Metazoa</taxon>
        <taxon>Chordata</taxon>
        <taxon>Cephalochordata</taxon>
        <taxon>Leptocardii</taxon>
        <taxon>Amphioxiformes</taxon>
        <taxon>Branchiostomatidae</taxon>
        <taxon>Branchiostoma</taxon>
    </lineage>
</organism>
<comment type="similarity">
    <text evidence="3">Belongs to the actin family. ARP6 subfamily.</text>
</comment>
<gene>
    <name evidence="9" type="primary">LOC118406339</name>
</gene>
<evidence type="ECO:0000313" key="9">
    <source>
        <dbReference type="RefSeq" id="XP_035662172.1"/>
    </source>
</evidence>
<dbReference type="GO" id="GO:0031491">
    <property type="term" value="F:nucleosome binding"/>
    <property type="evidence" value="ECO:0000318"/>
    <property type="project" value="GO_Central"/>
</dbReference>
<dbReference type="Gene3D" id="3.90.640.10">
    <property type="entry name" value="Actin, Chain A, domain 4"/>
    <property type="match status" value="1"/>
</dbReference>
<evidence type="ECO:0000256" key="7">
    <source>
        <dbReference type="ARBA" id="ARBA00074635"/>
    </source>
</evidence>
<dbReference type="FunFam" id="2.30.36.70:FF:000003">
    <property type="entry name" value="Actin-related protein 6"/>
    <property type="match status" value="1"/>
</dbReference>
<accession>A0A9J7HPL1</accession>
<evidence type="ECO:0000256" key="3">
    <source>
        <dbReference type="ARBA" id="ARBA00005665"/>
    </source>
</evidence>
<dbReference type="RefSeq" id="XP_035662172.1">
    <property type="nucleotide sequence ID" value="XM_035806279.1"/>
</dbReference>
<evidence type="ECO:0000256" key="6">
    <source>
        <dbReference type="ARBA" id="ARBA00023242"/>
    </source>
</evidence>
<proteinExistence type="inferred from homology"/>